<dbReference type="STRING" id="1640674.SAMN05216323_100978"/>
<dbReference type="EMBL" id="FMYP01000009">
    <property type="protein sequence ID" value="SDB92216.1"/>
    <property type="molecule type" value="Genomic_DNA"/>
</dbReference>
<keyword evidence="2" id="KW-1185">Reference proteome</keyword>
<name>A0A1G6HFK5_9BACT</name>
<reference evidence="1 2" key="1">
    <citation type="submission" date="2016-09" db="EMBL/GenBank/DDBJ databases">
        <authorList>
            <person name="Capua I."/>
            <person name="De Benedictis P."/>
            <person name="Joannis T."/>
            <person name="Lombin L.H."/>
            <person name="Cattoli G."/>
        </authorList>
    </citation>
    <scope>NUCLEOTIDE SEQUENCE [LARGE SCALE GENOMIC DNA]</scope>
    <source>
        <strain evidence="1 2">A7P-90m</strain>
    </source>
</reference>
<proteinExistence type="predicted"/>
<protein>
    <submittedName>
        <fullName evidence="1">Uncharacterized protein</fullName>
    </submittedName>
</protein>
<dbReference type="RefSeq" id="WP_092436092.1">
    <property type="nucleotide sequence ID" value="NZ_FMYP01000009.1"/>
</dbReference>
<gene>
    <name evidence="1" type="ORF">SAMN05216323_100978</name>
</gene>
<accession>A0A1G6HFK5</accession>
<sequence length="65" mass="7478">MNSIIITPKSEEELNFIKEILRRMNIASAELSNEEKEDIGLVELMKKVDRKEKVSKETVMKSLGI</sequence>
<dbReference type="OrthoDB" id="826875at2"/>
<evidence type="ECO:0000313" key="1">
    <source>
        <dbReference type="EMBL" id="SDB92216.1"/>
    </source>
</evidence>
<evidence type="ECO:0000313" key="2">
    <source>
        <dbReference type="Proteomes" id="UP000199452"/>
    </source>
</evidence>
<dbReference type="Proteomes" id="UP000199452">
    <property type="component" value="Unassembled WGS sequence"/>
</dbReference>
<dbReference type="AlphaFoldDB" id="A0A1G6HFK5"/>
<organism evidence="1 2">
    <name type="scientific">Williamwhitmania taraxaci</name>
    <dbReference type="NCBI Taxonomy" id="1640674"/>
    <lineage>
        <taxon>Bacteria</taxon>
        <taxon>Pseudomonadati</taxon>
        <taxon>Bacteroidota</taxon>
        <taxon>Bacteroidia</taxon>
        <taxon>Bacteroidales</taxon>
        <taxon>Williamwhitmaniaceae</taxon>
        <taxon>Williamwhitmania</taxon>
    </lineage>
</organism>